<accession>W4P8A4</accession>
<sequence length="53" mass="6089">MTTLDVFQNKSKLFSGITRENLSFFVFLSQDESFSSNAQAANNIKNESYRFNT</sequence>
<proteinExistence type="predicted"/>
<dbReference type="AlphaFoldDB" id="W4P8A4"/>
<name>W4P8A4_9BACE</name>
<reference evidence="1 2" key="1">
    <citation type="journal article" date="2014" name="Genome Announc.">
        <title>Draft Genome Sequences of Three Strains of Bacteroides pyogenes Isolated from a Cat and Swine.</title>
        <authorList>
            <person name="Sakamoto M."/>
            <person name="Oshima K."/>
            <person name="Suda W."/>
            <person name="Kitamura K."/>
            <person name="Iida T."/>
            <person name="Hattori M."/>
            <person name="Ohkuma M."/>
        </authorList>
    </citation>
    <scope>NUCLEOTIDE SEQUENCE [LARGE SCALE GENOMIC DNA]</scope>
    <source>
        <strain evidence="1 2">JCM 6292</strain>
    </source>
</reference>
<organism evidence="1 2">
    <name type="scientific">Bacteroides pyogenes JCM 6292</name>
    <dbReference type="NCBI Taxonomy" id="1235809"/>
    <lineage>
        <taxon>Bacteria</taxon>
        <taxon>Pseudomonadati</taxon>
        <taxon>Bacteroidota</taxon>
        <taxon>Bacteroidia</taxon>
        <taxon>Bacteroidales</taxon>
        <taxon>Bacteroidaceae</taxon>
        <taxon>Bacteroides</taxon>
    </lineage>
</organism>
<dbReference type="EMBL" id="BAIQ01000025">
    <property type="protein sequence ID" value="GAE16016.1"/>
    <property type="molecule type" value="Genomic_DNA"/>
</dbReference>
<evidence type="ECO:0000313" key="1">
    <source>
        <dbReference type="EMBL" id="GAE16016.1"/>
    </source>
</evidence>
<evidence type="ECO:0000313" key="2">
    <source>
        <dbReference type="Proteomes" id="UP000018861"/>
    </source>
</evidence>
<protein>
    <submittedName>
        <fullName evidence="1">Uncharacterized protein</fullName>
    </submittedName>
</protein>
<dbReference type="Proteomes" id="UP000018861">
    <property type="component" value="Unassembled WGS sequence"/>
</dbReference>
<gene>
    <name evidence="1" type="ORF">JCM6292_2378</name>
</gene>
<comment type="caution">
    <text evidence="1">The sequence shown here is derived from an EMBL/GenBank/DDBJ whole genome shotgun (WGS) entry which is preliminary data.</text>
</comment>